<dbReference type="Proteomes" id="UP000008144">
    <property type="component" value="Chromosome 6"/>
</dbReference>
<organism evidence="1 2">
    <name type="scientific">Ciona intestinalis</name>
    <name type="common">Transparent sea squirt</name>
    <name type="synonym">Ascidia intestinalis</name>
    <dbReference type="NCBI Taxonomy" id="7719"/>
    <lineage>
        <taxon>Eukaryota</taxon>
        <taxon>Metazoa</taxon>
        <taxon>Chordata</taxon>
        <taxon>Tunicata</taxon>
        <taxon>Ascidiacea</taxon>
        <taxon>Phlebobranchia</taxon>
        <taxon>Cionidae</taxon>
        <taxon>Ciona</taxon>
    </lineage>
</organism>
<dbReference type="Ensembl" id="ENSCINT00000000172.3">
    <property type="protein sequence ID" value="ENSCINP00000000172.3"/>
    <property type="gene ID" value="ENSCING00000000117.3"/>
</dbReference>
<reference evidence="1" key="3">
    <citation type="submission" date="2025-08" db="UniProtKB">
        <authorList>
            <consortium name="Ensembl"/>
        </authorList>
    </citation>
    <scope>IDENTIFICATION</scope>
</reference>
<sequence>MSCDCAARDVFNLPGDVTYFFLFVTCPDLGSVRYIRLECDLSWLKKFSSISMTNEFKHPGLHTPSSVTSYRGCDVTVAIICGSSGIIFYFKFFKSGEESNSVTELKKFARKRHPTLCAMAIDDRGYTYVTSAQSDDVTEINPTQLDEKVFKFAEGIHGISIKQTKTEATLLGTVTKLNRLVALSGHKNDVISTPAFGLKNPRSILSVSDLVILAGRSTGTNSAKVLFFTL</sequence>
<protein>
    <submittedName>
        <fullName evidence="1">Uncharacterized protein</fullName>
    </submittedName>
</protein>
<proteinExistence type="predicted"/>
<keyword evidence="2" id="KW-1185">Reference proteome</keyword>
<dbReference type="InParanoid" id="F6T4Q9"/>
<dbReference type="HOGENOM" id="CLU_1204429_0_0_1"/>
<evidence type="ECO:0000313" key="1">
    <source>
        <dbReference type="Ensembl" id="ENSCINP00000000172.3"/>
    </source>
</evidence>
<dbReference type="AlphaFoldDB" id="F6T4Q9"/>
<dbReference type="EMBL" id="EAAA01002305">
    <property type="status" value="NOT_ANNOTATED_CDS"/>
    <property type="molecule type" value="Genomic_DNA"/>
</dbReference>
<evidence type="ECO:0000313" key="2">
    <source>
        <dbReference type="Proteomes" id="UP000008144"/>
    </source>
</evidence>
<reference evidence="2" key="1">
    <citation type="journal article" date="2002" name="Science">
        <title>The draft genome of Ciona intestinalis: insights into chordate and vertebrate origins.</title>
        <authorList>
            <person name="Dehal P."/>
            <person name="Satou Y."/>
            <person name="Campbell R.K."/>
            <person name="Chapman J."/>
            <person name="Degnan B."/>
            <person name="De Tomaso A."/>
            <person name="Davidson B."/>
            <person name="Di Gregorio A."/>
            <person name="Gelpke M."/>
            <person name="Goodstein D.M."/>
            <person name="Harafuji N."/>
            <person name="Hastings K.E."/>
            <person name="Ho I."/>
            <person name="Hotta K."/>
            <person name="Huang W."/>
            <person name="Kawashima T."/>
            <person name="Lemaire P."/>
            <person name="Martinez D."/>
            <person name="Meinertzhagen I.A."/>
            <person name="Necula S."/>
            <person name="Nonaka M."/>
            <person name="Putnam N."/>
            <person name="Rash S."/>
            <person name="Saiga H."/>
            <person name="Satake M."/>
            <person name="Terry A."/>
            <person name="Yamada L."/>
            <person name="Wang H.G."/>
            <person name="Awazu S."/>
            <person name="Azumi K."/>
            <person name="Boore J."/>
            <person name="Branno M."/>
            <person name="Chin-Bow S."/>
            <person name="DeSantis R."/>
            <person name="Doyle S."/>
            <person name="Francino P."/>
            <person name="Keys D.N."/>
            <person name="Haga S."/>
            <person name="Hayashi H."/>
            <person name="Hino K."/>
            <person name="Imai K.S."/>
            <person name="Inaba K."/>
            <person name="Kano S."/>
            <person name="Kobayashi K."/>
            <person name="Kobayashi M."/>
            <person name="Lee B.I."/>
            <person name="Makabe K.W."/>
            <person name="Manohar C."/>
            <person name="Matassi G."/>
            <person name="Medina M."/>
            <person name="Mochizuki Y."/>
            <person name="Mount S."/>
            <person name="Morishita T."/>
            <person name="Miura S."/>
            <person name="Nakayama A."/>
            <person name="Nishizaka S."/>
            <person name="Nomoto H."/>
            <person name="Ohta F."/>
            <person name="Oishi K."/>
            <person name="Rigoutsos I."/>
            <person name="Sano M."/>
            <person name="Sasaki A."/>
            <person name="Sasakura Y."/>
            <person name="Shoguchi E."/>
            <person name="Shin-i T."/>
            <person name="Spagnuolo A."/>
            <person name="Stainier D."/>
            <person name="Suzuki M.M."/>
            <person name="Tassy O."/>
            <person name="Takatori N."/>
            <person name="Tokuoka M."/>
            <person name="Yagi K."/>
            <person name="Yoshizaki F."/>
            <person name="Wada S."/>
            <person name="Zhang C."/>
            <person name="Hyatt P.D."/>
            <person name="Larimer F."/>
            <person name="Detter C."/>
            <person name="Doggett N."/>
            <person name="Glavina T."/>
            <person name="Hawkins T."/>
            <person name="Richardson P."/>
            <person name="Lucas S."/>
            <person name="Kohara Y."/>
            <person name="Levine M."/>
            <person name="Satoh N."/>
            <person name="Rokhsar D.S."/>
        </authorList>
    </citation>
    <scope>NUCLEOTIDE SEQUENCE [LARGE SCALE GENOMIC DNA]</scope>
</reference>
<reference evidence="1" key="2">
    <citation type="journal article" date="2008" name="Genome Biol.">
        <title>Improved genome assembly and evidence-based global gene model set for the chordate Ciona intestinalis: new insight into intron and operon populations.</title>
        <authorList>
            <person name="Satou Y."/>
            <person name="Mineta K."/>
            <person name="Ogasawara M."/>
            <person name="Sasakura Y."/>
            <person name="Shoguchi E."/>
            <person name="Ueno K."/>
            <person name="Yamada L."/>
            <person name="Matsumoto J."/>
            <person name="Wasserscheid J."/>
            <person name="Dewar K."/>
            <person name="Wiley G.B."/>
            <person name="Macmil S.L."/>
            <person name="Roe B.A."/>
            <person name="Zeller R.W."/>
            <person name="Hastings K.E."/>
            <person name="Lemaire P."/>
            <person name="Lindquist E."/>
            <person name="Endo T."/>
            <person name="Hotta K."/>
            <person name="Inaba K."/>
        </authorList>
    </citation>
    <scope>NUCLEOTIDE SEQUENCE [LARGE SCALE GENOMIC DNA]</scope>
    <source>
        <strain evidence="1">wild type</strain>
    </source>
</reference>
<reference evidence="1" key="4">
    <citation type="submission" date="2025-09" db="UniProtKB">
        <authorList>
            <consortium name="Ensembl"/>
        </authorList>
    </citation>
    <scope>IDENTIFICATION</scope>
</reference>
<accession>F6T4Q9</accession>
<name>F6T4Q9_CIOIN</name>